<name>A0A1C4DNT0_9GAMM</name>
<accession>A0A1C4DNT0</accession>
<dbReference type="STRING" id="1798183.GA0061080_10891"/>
<dbReference type="AlphaFoldDB" id="A0A1C4DNT0"/>
<evidence type="ECO:0000313" key="2">
    <source>
        <dbReference type="Proteomes" id="UP000199698"/>
    </source>
</evidence>
<proteinExistence type="predicted"/>
<dbReference type="EMBL" id="FMBA01000089">
    <property type="protein sequence ID" value="SCC32951.1"/>
    <property type="molecule type" value="Genomic_DNA"/>
</dbReference>
<sequence length="89" mass="10416">MSKLACNCGYVMVARTMEEDFLHDFIPQKVLGDLLVKWDETGTKFSCDDFFNYYNQFRKDAYKCPSCGRILLQSDEDSNLFDSYVKEVK</sequence>
<reference evidence="2" key="1">
    <citation type="submission" date="2016-08" db="EMBL/GenBank/DDBJ databases">
        <authorList>
            <person name="Varghese N."/>
            <person name="Submissions Spin"/>
        </authorList>
    </citation>
    <scope>NUCLEOTIDE SEQUENCE [LARGE SCALE GENOMIC DNA]</scope>
    <source>
        <strain evidence="2">R-53144</strain>
    </source>
</reference>
<dbReference type="Proteomes" id="UP000199698">
    <property type="component" value="Unassembled WGS sequence"/>
</dbReference>
<dbReference type="OrthoDB" id="1821427at2"/>
<gene>
    <name evidence="1" type="ORF">GA0061080_10891</name>
</gene>
<evidence type="ECO:0000313" key="1">
    <source>
        <dbReference type="EMBL" id="SCC32951.1"/>
    </source>
</evidence>
<dbReference type="RefSeq" id="WP_091126138.1">
    <property type="nucleotide sequence ID" value="NZ_FMBA01000089.1"/>
</dbReference>
<keyword evidence="2" id="KW-1185">Reference proteome</keyword>
<protein>
    <submittedName>
        <fullName evidence="1">Uncharacterized protein</fullName>
    </submittedName>
</protein>
<organism evidence="1 2">
    <name type="scientific">Gilliamella intestini</name>
    <dbReference type="NCBI Taxonomy" id="1798183"/>
    <lineage>
        <taxon>Bacteria</taxon>
        <taxon>Pseudomonadati</taxon>
        <taxon>Pseudomonadota</taxon>
        <taxon>Gammaproteobacteria</taxon>
        <taxon>Orbales</taxon>
        <taxon>Orbaceae</taxon>
        <taxon>Gilliamella</taxon>
    </lineage>
</organism>